<protein>
    <submittedName>
        <fullName evidence="1">Uncharacterized protein</fullName>
    </submittedName>
</protein>
<name>A0ACC1QNQ5_9HYPO</name>
<evidence type="ECO:0000313" key="2">
    <source>
        <dbReference type="Proteomes" id="UP001148737"/>
    </source>
</evidence>
<reference evidence="1" key="1">
    <citation type="submission" date="2022-07" db="EMBL/GenBank/DDBJ databases">
        <title>Genome Sequence of Lecanicillium saksenae.</title>
        <authorList>
            <person name="Buettner E."/>
        </authorList>
    </citation>
    <scope>NUCLEOTIDE SEQUENCE</scope>
    <source>
        <strain evidence="1">VT-O1</strain>
    </source>
</reference>
<accession>A0ACC1QNQ5</accession>
<organism evidence="1 2">
    <name type="scientific">Lecanicillium saksenae</name>
    <dbReference type="NCBI Taxonomy" id="468837"/>
    <lineage>
        <taxon>Eukaryota</taxon>
        <taxon>Fungi</taxon>
        <taxon>Dikarya</taxon>
        <taxon>Ascomycota</taxon>
        <taxon>Pezizomycotina</taxon>
        <taxon>Sordariomycetes</taxon>
        <taxon>Hypocreomycetidae</taxon>
        <taxon>Hypocreales</taxon>
        <taxon>Cordycipitaceae</taxon>
        <taxon>Lecanicillium</taxon>
    </lineage>
</organism>
<comment type="caution">
    <text evidence="1">The sequence shown here is derived from an EMBL/GenBank/DDBJ whole genome shotgun (WGS) entry which is preliminary data.</text>
</comment>
<proteinExistence type="predicted"/>
<evidence type="ECO:0000313" key="1">
    <source>
        <dbReference type="EMBL" id="KAJ3483799.1"/>
    </source>
</evidence>
<gene>
    <name evidence="1" type="ORF">NLG97_g7220</name>
</gene>
<dbReference type="EMBL" id="JANAKD010001074">
    <property type="protein sequence ID" value="KAJ3483799.1"/>
    <property type="molecule type" value="Genomic_DNA"/>
</dbReference>
<sequence>MSTLTDTDFAAISTEDRIYLYYQQEKTILEVHSSDGVKWVPGISLAVDQLDPNGSPITAYFVKNDGSHDDKPTIHVFYIDSHGKLCEQNRVVSDSKWQAGNLPTEIATAPVNTSKLSSGVCHDEEQDQSHQWVYFTQENKDKGIYEVAEIRSGSPRWEWVYRKVLPDKGQAALPGTTIAANITDAVNYLFFQDHAGNIMQYSGGLEKWESGEVLIKSGNAVINTPLASCLSVEPGKIHMFYAANTATAGFSVQDFADQKNIRVTSWAPGSRLGAAKLSNTVYLFYKDATLPLAISTMLYKDGAWSRGPKVVG</sequence>
<keyword evidence="2" id="KW-1185">Reference proteome</keyword>
<dbReference type="Proteomes" id="UP001148737">
    <property type="component" value="Unassembled WGS sequence"/>
</dbReference>